<sequence length="378" mass="39395">MQRTADVVVAGAGPAGLAAAAACARAGRDTVVVAPSLERWPHTYGLWADEFAAVAPALGLDAGAAATVYPATVVRTRAGGEQRLPRAYARLRNEVVHAALLEQVPRRVRGRVTGLTDTAVTLADGSRVEAGVVLDARGSGPGRAQQRAWGEVVEAPVPDLVPAGGALFMDLAVLAEAGAPPAFLYGFDLGDGSTLLEATSLAARPPVPLPDLRRRLHRLLDHRGLRPVGPPEKVAIALDAAARRGPGVPIGAAAGLVHPATGYSVASSLRLAPRLAAALGHGADAPALRRVVAAARPPGTARLLALGREVLLLRDADALDAFFAGFFTLPPETWAAYLDVGSPARDVARVMWRTYRALPGEQRRRLLADSARLAARRC</sequence>
<dbReference type="Proteomes" id="UP000470470">
    <property type="component" value="Unassembled WGS sequence"/>
</dbReference>
<evidence type="ECO:0000313" key="1">
    <source>
        <dbReference type="EMBL" id="NEL54288.1"/>
    </source>
</evidence>
<keyword evidence="2" id="KW-1185">Reference proteome</keyword>
<accession>A0A7K3WCU3</accession>
<dbReference type="PROSITE" id="PS51257">
    <property type="entry name" value="PROKAR_LIPOPROTEIN"/>
    <property type="match status" value="1"/>
</dbReference>
<dbReference type="AlphaFoldDB" id="A0A7K3WCU3"/>
<dbReference type="EMBL" id="JAAGWK010000011">
    <property type="protein sequence ID" value="NEL54288.1"/>
    <property type="molecule type" value="Genomic_DNA"/>
</dbReference>
<dbReference type="Gene3D" id="3.50.50.60">
    <property type="entry name" value="FAD/NAD(P)-binding domain"/>
    <property type="match status" value="1"/>
</dbReference>
<dbReference type="SUPFAM" id="SSF51905">
    <property type="entry name" value="FAD/NAD(P)-binding domain"/>
    <property type="match status" value="1"/>
</dbReference>
<dbReference type="PANTHER" id="PTHR39757:SF5">
    <property type="entry name" value="OS02G0190600 PROTEIN"/>
    <property type="match status" value="1"/>
</dbReference>
<name>A0A7K3WCU3_9ACTN</name>
<dbReference type="InterPro" id="IPR036188">
    <property type="entry name" value="FAD/NAD-bd_sf"/>
</dbReference>
<organism evidence="1 2">
    <name type="scientific">Goekera deserti</name>
    <dbReference type="NCBI Taxonomy" id="2497753"/>
    <lineage>
        <taxon>Bacteria</taxon>
        <taxon>Bacillati</taxon>
        <taxon>Actinomycetota</taxon>
        <taxon>Actinomycetes</taxon>
        <taxon>Geodermatophilales</taxon>
        <taxon>Geodermatophilaceae</taxon>
        <taxon>Goekera</taxon>
    </lineage>
</organism>
<protein>
    <submittedName>
        <fullName evidence="1">FAD-binding protein</fullName>
    </submittedName>
</protein>
<comment type="caution">
    <text evidence="1">The sequence shown here is derived from an EMBL/GenBank/DDBJ whole genome shotgun (WGS) entry which is preliminary data.</text>
</comment>
<evidence type="ECO:0000313" key="2">
    <source>
        <dbReference type="Proteomes" id="UP000470470"/>
    </source>
</evidence>
<dbReference type="PANTHER" id="PTHR39757">
    <property type="match status" value="1"/>
</dbReference>
<dbReference type="Pfam" id="PF05834">
    <property type="entry name" value="Lycopene_cycl"/>
    <property type="match status" value="1"/>
</dbReference>
<proteinExistence type="predicted"/>
<dbReference type="PRINTS" id="PR00411">
    <property type="entry name" value="PNDRDTASEI"/>
</dbReference>
<reference evidence="1 2" key="1">
    <citation type="submission" date="2020-02" db="EMBL/GenBank/DDBJ databases">
        <title>The whole genome sequence of CPCC 205119.</title>
        <authorList>
            <person name="Jiang Z."/>
        </authorList>
    </citation>
    <scope>NUCLEOTIDE SEQUENCE [LARGE SCALE GENOMIC DNA]</scope>
    <source>
        <strain evidence="1 2">CPCC 205119</strain>
    </source>
</reference>
<dbReference type="RefSeq" id="WP_162392238.1">
    <property type="nucleotide sequence ID" value="NZ_JAABOZ010000001.1"/>
</dbReference>
<gene>
    <name evidence="1" type="ORF">G1H19_09775</name>
</gene>